<evidence type="ECO:0000313" key="2">
    <source>
        <dbReference type="Proteomes" id="UP000595662"/>
    </source>
</evidence>
<name>A0A7T6XKX8_PENDI</name>
<dbReference type="AlphaFoldDB" id="A0A7T6XKX8"/>
<gene>
    <name evidence="1" type="ORF">Pdw03_6949</name>
</gene>
<reference evidence="1 2" key="1">
    <citation type="submission" date="2020-08" db="EMBL/GenBank/DDBJ databases">
        <title>The completed genome sequence of the pathogenic ascomycete fungus Penicillium digitatum.</title>
        <authorList>
            <person name="Wang M."/>
        </authorList>
    </citation>
    <scope>NUCLEOTIDE SEQUENCE [LARGE SCALE GENOMIC DNA]</scope>
    <source>
        <strain evidence="1 2">PdW03</strain>
    </source>
</reference>
<evidence type="ECO:0000313" key="1">
    <source>
        <dbReference type="EMBL" id="QQK43048.1"/>
    </source>
</evidence>
<sequence length="357" mass="40347">MPLTPCTALQHDIGEAYRKSAAYAQVIANGGLLEPQLGNLLFYSEIEMTAARIFGQARPLMVECNIHRPIGWTNVLLQSLTSGDFKRQESGMYRCRVRGTLIEVSGVNYIEILSGVPQRLLQPLQCLLDERKEARVRFILRSYLHETHINLLAWYLHTRWMDLSLFSIHPANPGYTGQNQPELPTQNSAQRLNSARSVIHISDTEETSIQKHQNRFLEQHRLSSELESRLVDTAGEIDGIQFQGMKRPQSETRLNVSENRPRTIKRCSQFKEDEGPAFVQSLVDGGSACAEIEEEYLQIFGVFRPASGLFKNFAPKPVTPPRFVPGFRHYQPIAASSPSKVVDQVGKGTFRTFHLAL</sequence>
<dbReference type="Proteomes" id="UP000595662">
    <property type="component" value="Chromosome 2"/>
</dbReference>
<organism evidence="1 2">
    <name type="scientific">Penicillium digitatum</name>
    <name type="common">Green mold</name>
    <dbReference type="NCBI Taxonomy" id="36651"/>
    <lineage>
        <taxon>Eukaryota</taxon>
        <taxon>Fungi</taxon>
        <taxon>Dikarya</taxon>
        <taxon>Ascomycota</taxon>
        <taxon>Pezizomycotina</taxon>
        <taxon>Eurotiomycetes</taxon>
        <taxon>Eurotiomycetidae</taxon>
        <taxon>Eurotiales</taxon>
        <taxon>Aspergillaceae</taxon>
        <taxon>Penicillium</taxon>
    </lineage>
</organism>
<dbReference type="EMBL" id="CP060775">
    <property type="protein sequence ID" value="QQK43048.1"/>
    <property type="molecule type" value="Genomic_DNA"/>
</dbReference>
<proteinExistence type="predicted"/>
<dbReference type="GeneID" id="90952912"/>
<protein>
    <submittedName>
        <fullName evidence="1">Uncharacterized protein</fullName>
    </submittedName>
</protein>
<accession>A0A7T6XKX8</accession>
<dbReference type="RefSeq" id="XP_065956585.1">
    <property type="nucleotide sequence ID" value="XM_066101502.1"/>
</dbReference>